<dbReference type="EMBL" id="JARAKH010000010">
    <property type="protein sequence ID" value="KAK8400402.1"/>
    <property type="molecule type" value="Genomic_DNA"/>
</dbReference>
<keyword evidence="2" id="KW-1185">Reference proteome</keyword>
<sequence length="93" mass="10051">MRTARCHLGGGGGGCRRLTQDVGDRQTAKNASGVFTLCFVASFPLTEFPEFTHASQRGNIIVKAMFPDGNNPSTPRPPVLDSCPTLSIFQSYF</sequence>
<gene>
    <name evidence="1" type="ORF">O3P69_003229</name>
</gene>
<accession>A0AAW0UP40</accession>
<reference evidence="1 2" key="1">
    <citation type="submission" date="2023-03" db="EMBL/GenBank/DDBJ databases">
        <title>High-quality genome of Scylla paramamosain provides insights in environmental adaptation.</title>
        <authorList>
            <person name="Zhang L."/>
        </authorList>
    </citation>
    <scope>NUCLEOTIDE SEQUENCE [LARGE SCALE GENOMIC DNA]</scope>
    <source>
        <strain evidence="1">LZ_2023a</strain>
        <tissue evidence="1">Muscle</tissue>
    </source>
</reference>
<organism evidence="1 2">
    <name type="scientific">Scylla paramamosain</name>
    <name type="common">Mud crab</name>
    <dbReference type="NCBI Taxonomy" id="85552"/>
    <lineage>
        <taxon>Eukaryota</taxon>
        <taxon>Metazoa</taxon>
        <taxon>Ecdysozoa</taxon>
        <taxon>Arthropoda</taxon>
        <taxon>Crustacea</taxon>
        <taxon>Multicrustacea</taxon>
        <taxon>Malacostraca</taxon>
        <taxon>Eumalacostraca</taxon>
        <taxon>Eucarida</taxon>
        <taxon>Decapoda</taxon>
        <taxon>Pleocyemata</taxon>
        <taxon>Brachyura</taxon>
        <taxon>Eubrachyura</taxon>
        <taxon>Portunoidea</taxon>
        <taxon>Portunidae</taxon>
        <taxon>Portuninae</taxon>
        <taxon>Scylla</taxon>
    </lineage>
</organism>
<comment type="caution">
    <text evidence="1">The sequence shown here is derived from an EMBL/GenBank/DDBJ whole genome shotgun (WGS) entry which is preliminary data.</text>
</comment>
<proteinExistence type="predicted"/>
<protein>
    <submittedName>
        <fullName evidence="1">Uncharacterized protein</fullName>
    </submittedName>
</protein>
<evidence type="ECO:0000313" key="2">
    <source>
        <dbReference type="Proteomes" id="UP001487740"/>
    </source>
</evidence>
<name>A0AAW0UP40_SCYPA</name>
<dbReference type="AlphaFoldDB" id="A0AAW0UP40"/>
<evidence type="ECO:0000313" key="1">
    <source>
        <dbReference type="EMBL" id="KAK8400402.1"/>
    </source>
</evidence>
<dbReference type="Proteomes" id="UP001487740">
    <property type="component" value="Unassembled WGS sequence"/>
</dbReference>